<dbReference type="FunFam" id="3.30.160.60:FF:000478">
    <property type="entry name" value="Zinc finger protein 133"/>
    <property type="match status" value="1"/>
</dbReference>
<comment type="caution">
    <text evidence="12">The sequence shown here is derived from an EMBL/GenBank/DDBJ whole genome shotgun (WGS) entry which is preliminary data.</text>
</comment>
<dbReference type="PANTHER" id="PTHR23226">
    <property type="entry name" value="ZINC FINGER AND SCAN DOMAIN-CONTAINING"/>
    <property type="match status" value="1"/>
</dbReference>
<dbReference type="InterPro" id="IPR013087">
    <property type="entry name" value="Znf_C2H2_type"/>
</dbReference>
<evidence type="ECO:0000256" key="9">
    <source>
        <dbReference type="ARBA" id="ARBA00023242"/>
    </source>
</evidence>
<dbReference type="PANTHER" id="PTHR23226:SF416">
    <property type="entry name" value="FI01424P"/>
    <property type="match status" value="1"/>
</dbReference>
<dbReference type="Proteomes" id="UP000547499">
    <property type="component" value="Unassembled WGS sequence"/>
</dbReference>
<keyword evidence="6" id="KW-0805">Transcription regulation</keyword>
<feature type="non-terminal residue" evidence="12">
    <location>
        <position position="54"/>
    </location>
</feature>
<dbReference type="PROSITE" id="PS00028">
    <property type="entry name" value="ZINC_FINGER_C2H2_1"/>
    <property type="match status" value="2"/>
</dbReference>
<evidence type="ECO:0000256" key="6">
    <source>
        <dbReference type="ARBA" id="ARBA00023015"/>
    </source>
</evidence>
<feature type="non-terminal residue" evidence="12">
    <location>
        <position position="1"/>
    </location>
</feature>
<keyword evidence="8" id="KW-0804">Transcription</keyword>
<dbReference type="SUPFAM" id="SSF57667">
    <property type="entry name" value="beta-beta-alpha zinc fingers"/>
    <property type="match status" value="1"/>
</dbReference>
<sequence>CRDCGKRLNQNSELITHQRLHTQEWPYNCGECVKSFRQSFCLRHHQMIHTGERP</sequence>
<evidence type="ECO:0000256" key="4">
    <source>
        <dbReference type="ARBA" id="ARBA00022771"/>
    </source>
</evidence>
<evidence type="ECO:0000256" key="5">
    <source>
        <dbReference type="ARBA" id="ARBA00022833"/>
    </source>
</evidence>
<evidence type="ECO:0000256" key="2">
    <source>
        <dbReference type="ARBA" id="ARBA00022723"/>
    </source>
</evidence>
<organism evidence="12 13">
    <name type="scientific">Lanius ludovicianus</name>
    <name type="common">Loggerhead shrike</name>
    <dbReference type="NCBI Taxonomy" id="28713"/>
    <lineage>
        <taxon>Eukaryota</taxon>
        <taxon>Metazoa</taxon>
        <taxon>Chordata</taxon>
        <taxon>Craniata</taxon>
        <taxon>Vertebrata</taxon>
        <taxon>Euteleostomi</taxon>
        <taxon>Archelosauria</taxon>
        <taxon>Archosauria</taxon>
        <taxon>Dinosauria</taxon>
        <taxon>Saurischia</taxon>
        <taxon>Theropoda</taxon>
        <taxon>Coelurosauria</taxon>
        <taxon>Aves</taxon>
        <taxon>Neognathae</taxon>
        <taxon>Neoaves</taxon>
        <taxon>Telluraves</taxon>
        <taxon>Australaves</taxon>
        <taxon>Passeriformes</taxon>
        <taxon>Corvoidea</taxon>
        <taxon>Laniidae</taxon>
        <taxon>Lanius</taxon>
    </lineage>
</organism>
<dbReference type="SMART" id="SM00355">
    <property type="entry name" value="ZnF_C2H2"/>
    <property type="match status" value="2"/>
</dbReference>
<accession>A0A7K5RLD8</accession>
<keyword evidence="9" id="KW-0539">Nucleus</keyword>
<dbReference type="Pfam" id="PF00096">
    <property type="entry name" value="zf-C2H2"/>
    <property type="match status" value="2"/>
</dbReference>
<evidence type="ECO:0000313" key="13">
    <source>
        <dbReference type="Proteomes" id="UP000547499"/>
    </source>
</evidence>
<evidence type="ECO:0000256" key="8">
    <source>
        <dbReference type="ARBA" id="ARBA00023163"/>
    </source>
</evidence>
<feature type="domain" description="C2H2-type" evidence="11">
    <location>
        <begin position="1"/>
        <end position="26"/>
    </location>
</feature>
<keyword evidence="5" id="KW-0862">Zinc</keyword>
<feature type="domain" description="C2H2-type" evidence="11">
    <location>
        <begin position="27"/>
        <end position="54"/>
    </location>
</feature>
<dbReference type="InterPro" id="IPR036236">
    <property type="entry name" value="Znf_C2H2_sf"/>
</dbReference>
<protein>
    <submittedName>
        <fullName evidence="12">ZN587 protein</fullName>
    </submittedName>
</protein>
<evidence type="ECO:0000256" key="10">
    <source>
        <dbReference type="PROSITE-ProRule" id="PRU00042"/>
    </source>
</evidence>
<evidence type="ECO:0000313" key="12">
    <source>
        <dbReference type="EMBL" id="NWT80544.1"/>
    </source>
</evidence>
<evidence type="ECO:0000259" key="11">
    <source>
        <dbReference type="PROSITE" id="PS50157"/>
    </source>
</evidence>
<name>A0A7K5RLD8_LANLU</name>
<keyword evidence="2" id="KW-0479">Metal-binding</keyword>
<dbReference type="EMBL" id="VYXG01002615">
    <property type="protein sequence ID" value="NWT80544.1"/>
    <property type="molecule type" value="Genomic_DNA"/>
</dbReference>
<dbReference type="PROSITE" id="PS50157">
    <property type="entry name" value="ZINC_FINGER_C2H2_2"/>
    <property type="match status" value="2"/>
</dbReference>
<reference evidence="12 13" key="1">
    <citation type="submission" date="2019-09" db="EMBL/GenBank/DDBJ databases">
        <title>Bird 10,000 Genomes (B10K) Project - Family phase.</title>
        <authorList>
            <person name="Zhang G."/>
        </authorList>
    </citation>
    <scope>NUCLEOTIDE SEQUENCE [LARGE SCALE GENOMIC DNA]</scope>
    <source>
        <strain evidence="12">B10K-DU-001-65</strain>
        <tissue evidence="12">Muscle</tissue>
    </source>
</reference>
<dbReference type="GO" id="GO:0000978">
    <property type="term" value="F:RNA polymerase II cis-regulatory region sequence-specific DNA binding"/>
    <property type="evidence" value="ECO:0007669"/>
    <property type="project" value="TreeGrafter"/>
</dbReference>
<dbReference type="GO" id="GO:0008270">
    <property type="term" value="F:zinc ion binding"/>
    <property type="evidence" value="ECO:0007669"/>
    <property type="project" value="UniProtKB-KW"/>
</dbReference>
<keyword evidence="13" id="KW-1185">Reference proteome</keyword>
<dbReference type="GO" id="GO:0005634">
    <property type="term" value="C:nucleus"/>
    <property type="evidence" value="ECO:0007669"/>
    <property type="project" value="UniProtKB-SubCell"/>
</dbReference>
<evidence type="ECO:0000256" key="3">
    <source>
        <dbReference type="ARBA" id="ARBA00022737"/>
    </source>
</evidence>
<proteinExistence type="predicted"/>
<dbReference type="AlphaFoldDB" id="A0A7K5RLD8"/>
<dbReference type="Gene3D" id="3.30.160.60">
    <property type="entry name" value="Classic Zinc Finger"/>
    <property type="match status" value="2"/>
</dbReference>
<comment type="subcellular location">
    <subcellularLocation>
        <location evidence="1">Nucleus</location>
    </subcellularLocation>
</comment>
<dbReference type="FunFam" id="3.30.160.60:FF:000213">
    <property type="entry name" value="Zinc finger protein 624"/>
    <property type="match status" value="1"/>
</dbReference>
<gene>
    <name evidence="12" type="primary">Znf587</name>
    <name evidence="12" type="ORF">LANLUD_R01423</name>
</gene>
<dbReference type="GO" id="GO:0000981">
    <property type="term" value="F:DNA-binding transcription factor activity, RNA polymerase II-specific"/>
    <property type="evidence" value="ECO:0007669"/>
    <property type="project" value="TreeGrafter"/>
</dbReference>
<keyword evidence="7" id="KW-0238">DNA-binding</keyword>
<evidence type="ECO:0000256" key="7">
    <source>
        <dbReference type="ARBA" id="ARBA00023125"/>
    </source>
</evidence>
<keyword evidence="3" id="KW-0677">Repeat</keyword>
<evidence type="ECO:0000256" key="1">
    <source>
        <dbReference type="ARBA" id="ARBA00004123"/>
    </source>
</evidence>
<keyword evidence="4 10" id="KW-0863">Zinc-finger</keyword>